<protein>
    <submittedName>
        <fullName evidence="1">HPr-rel-A system PqqD family protein</fullName>
    </submittedName>
</protein>
<evidence type="ECO:0000313" key="2">
    <source>
        <dbReference type="Proteomes" id="UP000215199"/>
    </source>
</evidence>
<gene>
    <name evidence="1" type="ORF">CF165_27245</name>
</gene>
<dbReference type="OrthoDB" id="5195143at2"/>
<dbReference type="InterPro" id="IPR008792">
    <property type="entry name" value="PQQD"/>
</dbReference>
<dbReference type="RefSeq" id="WP_093950416.1">
    <property type="nucleotide sequence ID" value="NZ_NMUL01000030.1"/>
</dbReference>
<dbReference type="InterPro" id="IPR041881">
    <property type="entry name" value="PqqD_sf"/>
</dbReference>
<reference evidence="2" key="1">
    <citation type="submission" date="2017-07" db="EMBL/GenBank/DDBJ databases">
        <title>Comparative genome mining reveals phylogenetic distribution patterns of secondary metabolites in Amycolatopsis.</title>
        <authorList>
            <person name="Adamek M."/>
            <person name="Alanjary M."/>
            <person name="Sales-Ortells H."/>
            <person name="Goodfellow M."/>
            <person name="Bull A.T."/>
            <person name="Kalinowski J."/>
            <person name="Ziemert N."/>
        </authorList>
    </citation>
    <scope>NUCLEOTIDE SEQUENCE [LARGE SCALE GENOMIC DNA]</scope>
    <source>
        <strain evidence="2">H5</strain>
    </source>
</reference>
<dbReference type="EMBL" id="NMUL01000030">
    <property type="protein sequence ID" value="OXM64047.1"/>
    <property type="molecule type" value="Genomic_DNA"/>
</dbReference>
<name>A0A229SY36_9PSEU</name>
<dbReference type="Proteomes" id="UP000215199">
    <property type="component" value="Unassembled WGS sequence"/>
</dbReference>
<sequence>MYHLAPDISMAETEYGIALLNQASGQYWNLNPTGAIVLRAALESEDLGPAADRLASEFTVSREDAERDIHDMIVRLLDGRILVAGEPA</sequence>
<dbReference type="Pfam" id="PF05402">
    <property type="entry name" value="PqqD"/>
    <property type="match status" value="1"/>
</dbReference>
<dbReference type="AlphaFoldDB" id="A0A229SY36"/>
<comment type="caution">
    <text evidence="1">The sequence shown here is derived from an EMBL/GenBank/DDBJ whole genome shotgun (WGS) entry which is preliminary data.</text>
</comment>
<accession>A0A229SY36</accession>
<dbReference type="Gene3D" id="1.10.10.1150">
    <property type="entry name" value="Coenzyme PQQ synthesis protein D (PqqD)"/>
    <property type="match status" value="1"/>
</dbReference>
<dbReference type="NCBIfam" id="NF033530">
    <property type="entry name" value="lasso_PqqD_Strm"/>
    <property type="match status" value="1"/>
</dbReference>
<proteinExistence type="predicted"/>
<evidence type="ECO:0000313" key="1">
    <source>
        <dbReference type="EMBL" id="OXM64047.1"/>
    </source>
</evidence>
<organism evidence="1 2">
    <name type="scientific">Amycolatopsis vastitatis</name>
    <dbReference type="NCBI Taxonomy" id="1905142"/>
    <lineage>
        <taxon>Bacteria</taxon>
        <taxon>Bacillati</taxon>
        <taxon>Actinomycetota</taxon>
        <taxon>Actinomycetes</taxon>
        <taxon>Pseudonocardiales</taxon>
        <taxon>Pseudonocardiaceae</taxon>
        <taxon>Amycolatopsis</taxon>
    </lineage>
</organism>
<keyword evidence="2" id="KW-1185">Reference proteome</keyword>